<dbReference type="AlphaFoldDB" id="A0A7X3LUH9"/>
<keyword evidence="1" id="KW-0472">Membrane</keyword>
<dbReference type="GO" id="GO:0005886">
    <property type="term" value="C:plasma membrane"/>
    <property type="evidence" value="ECO:0007669"/>
    <property type="project" value="TreeGrafter"/>
</dbReference>
<dbReference type="PANTHER" id="PTHR33452">
    <property type="entry name" value="OXIDOREDUCTASE CATD-RELATED"/>
    <property type="match status" value="1"/>
</dbReference>
<keyword evidence="1" id="KW-1133">Transmembrane helix</keyword>
<sequence length="185" mass="20471">MLVRLYAAVFGTLQRLTDRWLIGLAARFVFASALFVYFWNSALTKIGPGLLGFLEPTDGAYVQILPKMMEAAGYDTSAIEFFPYGLIVLLGTWAEFLLPLMIVLGLFTRAASLGFIVFIAVMSYVDITGHNLDAATIGTLFDGKPGGLIADQRLMWGFLLLVLALRGAGAISLDHLLARWWRERY</sequence>
<feature type="transmembrane region" description="Helical" evidence="1">
    <location>
        <begin position="81"/>
        <end position="99"/>
    </location>
</feature>
<dbReference type="PANTHER" id="PTHR33452:SF1">
    <property type="entry name" value="INNER MEMBRANE PROTEIN YPHA-RELATED"/>
    <property type="match status" value="1"/>
</dbReference>
<evidence type="ECO:0000313" key="2">
    <source>
        <dbReference type="EMBL" id="MXN65334.1"/>
    </source>
</evidence>
<reference evidence="2 3" key="1">
    <citation type="submission" date="2019-12" db="EMBL/GenBank/DDBJ databases">
        <authorList>
            <person name="Li M."/>
        </authorList>
    </citation>
    <scope>NUCLEOTIDE SEQUENCE [LARGE SCALE GENOMIC DNA]</scope>
    <source>
        <strain evidence="2 3">GBMRC 2046</strain>
    </source>
</reference>
<feature type="transmembrane region" description="Helical" evidence="1">
    <location>
        <begin position="154"/>
        <end position="177"/>
    </location>
</feature>
<keyword evidence="3" id="KW-1185">Reference proteome</keyword>
<feature type="transmembrane region" description="Helical" evidence="1">
    <location>
        <begin position="106"/>
        <end position="125"/>
    </location>
</feature>
<evidence type="ECO:0000313" key="3">
    <source>
        <dbReference type="Proteomes" id="UP000433101"/>
    </source>
</evidence>
<keyword evidence="1" id="KW-0812">Transmembrane</keyword>
<comment type="caution">
    <text evidence="2">The sequence shown here is derived from an EMBL/GenBank/DDBJ whole genome shotgun (WGS) entry which is preliminary data.</text>
</comment>
<protein>
    <submittedName>
        <fullName evidence="2">DoxX family membrane protein</fullName>
    </submittedName>
</protein>
<accession>A0A7X3LUH9</accession>
<feature type="transmembrane region" description="Helical" evidence="1">
    <location>
        <begin position="20"/>
        <end position="39"/>
    </location>
</feature>
<gene>
    <name evidence="2" type="ORF">GR183_10520</name>
</gene>
<evidence type="ECO:0000256" key="1">
    <source>
        <dbReference type="SAM" id="Phobius"/>
    </source>
</evidence>
<dbReference type="InterPro" id="IPR051907">
    <property type="entry name" value="DoxX-like_oxidoreductase"/>
</dbReference>
<dbReference type="EMBL" id="WUMV01000003">
    <property type="protein sequence ID" value="MXN65334.1"/>
    <property type="molecule type" value="Genomic_DNA"/>
</dbReference>
<proteinExistence type="predicted"/>
<organism evidence="2 3">
    <name type="scientific">Stappia sediminis</name>
    <dbReference type="NCBI Taxonomy" id="2692190"/>
    <lineage>
        <taxon>Bacteria</taxon>
        <taxon>Pseudomonadati</taxon>
        <taxon>Pseudomonadota</taxon>
        <taxon>Alphaproteobacteria</taxon>
        <taxon>Hyphomicrobiales</taxon>
        <taxon>Stappiaceae</taxon>
        <taxon>Stappia</taxon>
    </lineage>
</organism>
<dbReference type="Proteomes" id="UP000433101">
    <property type="component" value="Unassembled WGS sequence"/>
</dbReference>
<name>A0A7X3LUH9_9HYPH</name>